<dbReference type="AlphaFoldDB" id="A0AAJ7LKD2"/>
<evidence type="ECO:0000256" key="3">
    <source>
        <dbReference type="SAM" id="Phobius"/>
    </source>
</evidence>
<dbReference type="PROSITE" id="PS50835">
    <property type="entry name" value="IG_LIKE"/>
    <property type="match status" value="1"/>
</dbReference>
<dbReference type="GeneID" id="108879050"/>
<feature type="signal peptide" evidence="4">
    <location>
        <begin position="1"/>
        <end position="24"/>
    </location>
</feature>
<proteinExistence type="predicted"/>
<dbReference type="InterPro" id="IPR003599">
    <property type="entry name" value="Ig_sub"/>
</dbReference>
<feature type="transmembrane region" description="Helical" evidence="3">
    <location>
        <begin position="165"/>
        <end position="187"/>
    </location>
</feature>
<feature type="region of interest" description="Disordered" evidence="2">
    <location>
        <begin position="198"/>
        <end position="244"/>
    </location>
</feature>
<dbReference type="InterPro" id="IPR036179">
    <property type="entry name" value="Ig-like_dom_sf"/>
</dbReference>
<dbReference type="RefSeq" id="XP_018525699.1">
    <property type="nucleotide sequence ID" value="XM_018670183.2"/>
</dbReference>
<sequence length="244" mass="27837">MEMWLTQSSLVLLAVAVGAVVVSGQEYVILVGEKSKEEVAFGSSLVLRCFLNTTISESFWVRWHFNASGSSFSDYSNISQKSFDNKTTKEILRDEHGNILAEHVIPNVTLENSGWYICKVTARIPLYHEYISNGTQVVIKKSVDNTTYRNKQAIPPQDHQTVDQWMWILLGVSVFTLIVLLLTYFWLRRRCRGSRADDPIYANTRPVAGKQPSPRPGMPVDKLKTVPSSQNFKRYEEGKRRHKP</sequence>
<keyword evidence="1" id="KW-0393">Immunoglobulin domain</keyword>
<evidence type="ECO:0000313" key="7">
    <source>
        <dbReference type="RefSeq" id="XP_018525699.1"/>
    </source>
</evidence>
<dbReference type="SUPFAM" id="SSF48726">
    <property type="entry name" value="Immunoglobulin"/>
    <property type="match status" value="1"/>
</dbReference>
<dbReference type="InterPro" id="IPR007110">
    <property type="entry name" value="Ig-like_dom"/>
</dbReference>
<dbReference type="SMART" id="SM00409">
    <property type="entry name" value="IG"/>
    <property type="match status" value="1"/>
</dbReference>
<feature type="compositionally biased region" description="Basic and acidic residues" evidence="2">
    <location>
        <begin position="233"/>
        <end position="244"/>
    </location>
</feature>
<name>A0AAJ7LKD2_LATCA</name>
<gene>
    <name evidence="7" type="primary">LOC108879050</name>
</gene>
<evidence type="ECO:0000256" key="4">
    <source>
        <dbReference type="SAM" id="SignalP"/>
    </source>
</evidence>
<accession>A0AAJ7LKD2</accession>
<dbReference type="KEGG" id="lcf:108879050"/>
<dbReference type="Pfam" id="PF00047">
    <property type="entry name" value="ig"/>
    <property type="match status" value="1"/>
</dbReference>
<evidence type="ECO:0000256" key="2">
    <source>
        <dbReference type="SAM" id="MobiDB-lite"/>
    </source>
</evidence>
<dbReference type="Proteomes" id="UP000694890">
    <property type="component" value="Linkage group LG17"/>
</dbReference>
<keyword evidence="3" id="KW-0812">Transmembrane</keyword>
<keyword evidence="3" id="KW-1133">Transmembrane helix</keyword>
<dbReference type="InterPro" id="IPR013151">
    <property type="entry name" value="Immunoglobulin_dom"/>
</dbReference>
<dbReference type="InterPro" id="IPR013783">
    <property type="entry name" value="Ig-like_fold"/>
</dbReference>
<keyword evidence="4" id="KW-0732">Signal</keyword>
<protein>
    <submittedName>
        <fullName evidence="7">Uncharacterized protein LOC108879050 isoform X1</fullName>
    </submittedName>
</protein>
<evidence type="ECO:0000313" key="6">
    <source>
        <dbReference type="Proteomes" id="UP000694890"/>
    </source>
</evidence>
<keyword evidence="3" id="KW-0472">Membrane</keyword>
<evidence type="ECO:0000256" key="1">
    <source>
        <dbReference type="ARBA" id="ARBA00023319"/>
    </source>
</evidence>
<reference evidence="7" key="1">
    <citation type="submission" date="2025-08" db="UniProtKB">
        <authorList>
            <consortium name="RefSeq"/>
        </authorList>
    </citation>
    <scope>IDENTIFICATION</scope>
    <source>
        <tissue evidence="7">Brain</tissue>
    </source>
</reference>
<feature type="domain" description="Ig-like" evidence="5">
    <location>
        <begin position="26"/>
        <end position="121"/>
    </location>
</feature>
<dbReference type="Gene3D" id="2.60.40.10">
    <property type="entry name" value="Immunoglobulins"/>
    <property type="match status" value="1"/>
</dbReference>
<organism evidence="6 7">
    <name type="scientific">Lates calcarifer</name>
    <name type="common">Barramundi</name>
    <name type="synonym">Holocentrus calcarifer</name>
    <dbReference type="NCBI Taxonomy" id="8187"/>
    <lineage>
        <taxon>Eukaryota</taxon>
        <taxon>Metazoa</taxon>
        <taxon>Chordata</taxon>
        <taxon>Craniata</taxon>
        <taxon>Vertebrata</taxon>
        <taxon>Euteleostomi</taxon>
        <taxon>Actinopterygii</taxon>
        <taxon>Neopterygii</taxon>
        <taxon>Teleostei</taxon>
        <taxon>Neoteleostei</taxon>
        <taxon>Acanthomorphata</taxon>
        <taxon>Carangaria</taxon>
        <taxon>Carangaria incertae sedis</taxon>
        <taxon>Centropomidae</taxon>
        <taxon>Lates</taxon>
    </lineage>
</organism>
<feature type="chain" id="PRO_5042500776" evidence="4">
    <location>
        <begin position="25"/>
        <end position="244"/>
    </location>
</feature>
<evidence type="ECO:0000259" key="5">
    <source>
        <dbReference type="PROSITE" id="PS50835"/>
    </source>
</evidence>